<keyword evidence="2" id="KW-1185">Reference proteome</keyword>
<dbReference type="EMBL" id="BAAAIZ010000009">
    <property type="protein sequence ID" value="GAA1416826.1"/>
    <property type="molecule type" value="Genomic_DNA"/>
</dbReference>
<evidence type="ECO:0000313" key="1">
    <source>
        <dbReference type="EMBL" id="GAA1416826.1"/>
    </source>
</evidence>
<comment type="caution">
    <text evidence="1">The sequence shown here is derived from an EMBL/GenBank/DDBJ whole genome shotgun (WGS) entry which is preliminary data.</text>
</comment>
<organism evidence="1 2">
    <name type="scientific">Streptomyces thermospinosisporus</name>
    <dbReference type="NCBI Taxonomy" id="161482"/>
    <lineage>
        <taxon>Bacteria</taxon>
        <taxon>Bacillati</taxon>
        <taxon>Actinomycetota</taxon>
        <taxon>Actinomycetes</taxon>
        <taxon>Kitasatosporales</taxon>
        <taxon>Streptomycetaceae</taxon>
        <taxon>Streptomyces</taxon>
    </lineage>
</organism>
<sequence>MHTAPQLTVARDGQLVFGAALGHTLIDDDFRARFLRDFPTSPGCLELAEAGTDPTERDEVDSLLKAIDRPVATVDAGDELTDALGLHVLRVICPGIPRFSPGTCAPNGLTPAFLGD</sequence>
<protein>
    <submittedName>
        <fullName evidence="1">Uncharacterized protein</fullName>
    </submittedName>
</protein>
<name>A0ABN1YKT2_9ACTN</name>
<dbReference type="Proteomes" id="UP001500973">
    <property type="component" value="Unassembled WGS sequence"/>
</dbReference>
<evidence type="ECO:0000313" key="2">
    <source>
        <dbReference type="Proteomes" id="UP001500973"/>
    </source>
</evidence>
<accession>A0ABN1YKT2</accession>
<proteinExistence type="predicted"/>
<gene>
    <name evidence="1" type="ORF">GCM10009601_09780</name>
</gene>
<reference evidence="1 2" key="1">
    <citation type="journal article" date="2019" name="Int. J. Syst. Evol. Microbiol.">
        <title>The Global Catalogue of Microorganisms (GCM) 10K type strain sequencing project: providing services to taxonomists for standard genome sequencing and annotation.</title>
        <authorList>
            <consortium name="The Broad Institute Genomics Platform"/>
            <consortium name="The Broad Institute Genome Sequencing Center for Infectious Disease"/>
            <person name="Wu L."/>
            <person name="Ma J."/>
        </authorList>
    </citation>
    <scope>NUCLEOTIDE SEQUENCE [LARGE SCALE GENOMIC DNA]</scope>
    <source>
        <strain evidence="1 2">JCM 11756</strain>
    </source>
</reference>